<evidence type="ECO:0000256" key="1">
    <source>
        <dbReference type="ARBA" id="ARBA00004613"/>
    </source>
</evidence>
<dbReference type="PROSITE" id="PS00135">
    <property type="entry name" value="TRYPSIN_SER"/>
    <property type="match status" value="1"/>
</dbReference>
<dbReference type="InterPro" id="IPR013806">
    <property type="entry name" value="Kringle-like"/>
</dbReference>
<organism evidence="12 13">
    <name type="scientific">Oikopleura dioica</name>
    <name type="common">Tunicate</name>
    <dbReference type="NCBI Taxonomy" id="34765"/>
    <lineage>
        <taxon>Eukaryota</taxon>
        <taxon>Metazoa</taxon>
        <taxon>Chordata</taxon>
        <taxon>Tunicata</taxon>
        <taxon>Appendicularia</taxon>
        <taxon>Copelata</taxon>
        <taxon>Oikopleuridae</taxon>
        <taxon>Oikopleura</taxon>
    </lineage>
</organism>
<dbReference type="Gene3D" id="2.40.20.10">
    <property type="entry name" value="Plasminogen Kringle 4"/>
    <property type="match status" value="2"/>
</dbReference>
<evidence type="ECO:0000256" key="9">
    <source>
        <dbReference type="SAM" id="SignalP"/>
    </source>
</evidence>
<feature type="chain" id="PRO_5047083247" evidence="9">
    <location>
        <begin position="17"/>
        <end position="473"/>
    </location>
</feature>
<feature type="disulfide bond" evidence="8">
    <location>
        <begin position="119"/>
        <end position="158"/>
    </location>
</feature>
<dbReference type="PROSITE" id="PS50070">
    <property type="entry name" value="KRINGLE_2"/>
    <property type="match status" value="2"/>
</dbReference>
<dbReference type="InterPro" id="IPR050127">
    <property type="entry name" value="Serine_Proteases_S1"/>
</dbReference>
<dbReference type="EMBL" id="OU015568">
    <property type="protein sequence ID" value="CAG5076768.1"/>
    <property type="molecule type" value="Genomic_DNA"/>
</dbReference>
<evidence type="ECO:0000256" key="3">
    <source>
        <dbReference type="ARBA" id="ARBA00022572"/>
    </source>
</evidence>
<accession>A0ABN7RMD1</accession>
<keyword evidence="2" id="KW-0964">Secreted</keyword>
<feature type="domain" description="Kringle" evidence="10">
    <location>
        <begin position="15"/>
        <end position="95"/>
    </location>
</feature>
<dbReference type="InterPro" id="IPR033116">
    <property type="entry name" value="TRYPSIN_SER"/>
</dbReference>
<evidence type="ECO:0000256" key="6">
    <source>
        <dbReference type="ARBA" id="ARBA00022825"/>
    </source>
</evidence>
<evidence type="ECO:0000259" key="10">
    <source>
        <dbReference type="PROSITE" id="PS50070"/>
    </source>
</evidence>
<dbReference type="PANTHER" id="PTHR24264">
    <property type="entry name" value="TRYPSIN-RELATED"/>
    <property type="match status" value="1"/>
</dbReference>
<evidence type="ECO:0000256" key="8">
    <source>
        <dbReference type="PROSITE-ProRule" id="PRU00121"/>
    </source>
</evidence>
<evidence type="ECO:0000256" key="4">
    <source>
        <dbReference type="ARBA" id="ARBA00022670"/>
    </source>
</evidence>
<keyword evidence="5" id="KW-0378">Hydrolase</keyword>
<dbReference type="PANTHER" id="PTHR24264:SF83">
    <property type="entry name" value="COMPLEMENT FACTOR I"/>
    <property type="match status" value="1"/>
</dbReference>
<reference evidence="12 13" key="1">
    <citation type="submission" date="2021-04" db="EMBL/GenBank/DDBJ databases">
        <authorList>
            <person name="Bliznina A."/>
        </authorList>
    </citation>
    <scope>NUCLEOTIDE SEQUENCE [LARGE SCALE GENOMIC DNA]</scope>
</reference>
<evidence type="ECO:0000256" key="5">
    <source>
        <dbReference type="ARBA" id="ARBA00022801"/>
    </source>
</evidence>
<dbReference type="PROSITE" id="PS50240">
    <property type="entry name" value="TRYPSIN_DOM"/>
    <property type="match status" value="1"/>
</dbReference>
<gene>
    <name evidence="12" type="ORF">OKIOD_LOCUS98</name>
</gene>
<comment type="subcellular location">
    <subcellularLocation>
        <location evidence="1">Secreted</location>
    </subcellularLocation>
</comment>
<dbReference type="PRINTS" id="PR00722">
    <property type="entry name" value="CHYMOTRYPSIN"/>
</dbReference>
<feature type="domain" description="Kringle" evidence="10">
    <location>
        <begin position="105"/>
        <end position="176"/>
    </location>
</feature>
<feature type="domain" description="Peptidase S1" evidence="11">
    <location>
        <begin position="237"/>
        <end position="470"/>
    </location>
</feature>
<evidence type="ECO:0000256" key="7">
    <source>
        <dbReference type="ARBA" id="ARBA00023157"/>
    </source>
</evidence>
<keyword evidence="13" id="KW-1185">Reference proteome</keyword>
<dbReference type="Proteomes" id="UP001158576">
    <property type="component" value="Chromosome PAR"/>
</dbReference>
<sequence length="473" mass="51837">MKLLASLLVFSPTVTCYYGYGQRNDAVCDRSKSGKRCLAWDSSRRYPQQCNGRYAAGGCANPDHDSNGPWCYTSYANTGDYWEYCDPTCANHDLCGNKPPPLPPTFDDKCSQTNSGAQCRNWKKSVNMSRKRSTQRWMRNQDNNNCANPDNDPKGDWCFIDAPRGSPNYDYCPKNCGSTTPPPRPPVTGRPLKCSPLNEGAFKFRDGNGVARKPTVWQVPDQIPSNSLGPNEIPQKILDGKTAMKGQTPWQVQLVGPFLCGGTITAPRIVITANHCVDNAMNPGRWSVQAGHIEKSNSWSLPDEAQRKRVIKIETTGKFNSPRQLNNDISIMVTDTAFQFNDYVKPACLPPKNFKPVGGDCIISGWGHTSSGGKASDRLLWTLIPLFDRSVCSRKLGSRLTDNMICGGGAGPDTCQGDSGGPLVCALRHSSGANQYILVGVTSWGYGCGETPGVYCEVADHVDWINRITAQFP</sequence>
<comment type="caution">
    <text evidence="8">Lacks conserved residue(s) required for the propagation of feature annotation.</text>
</comment>
<keyword evidence="3 8" id="KW-0420">Kringle</keyword>
<evidence type="ECO:0000256" key="2">
    <source>
        <dbReference type="ARBA" id="ARBA00022525"/>
    </source>
</evidence>
<proteinExistence type="predicted"/>
<dbReference type="InterPro" id="IPR043504">
    <property type="entry name" value="Peptidase_S1_PA_chymotrypsin"/>
</dbReference>
<dbReference type="SMART" id="SM00020">
    <property type="entry name" value="Tryp_SPc"/>
    <property type="match status" value="1"/>
</dbReference>
<dbReference type="Pfam" id="PF00089">
    <property type="entry name" value="Trypsin"/>
    <property type="match status" value="1"/>
</dbReference>
<dbReference type="Gene3D" id="2.40.10.10">
    <property type="entry name" value="Trypsin-like serine proteases"/>
    <property type="match status" value="1"/>
</dbReference>
<evidence type="ECO:0000259" key="11">
    <source>
        <dbReference type="PROSITE" id="PS50240"/>
    </source>
</evidence>
<dbReference type="SUPFAM" id="SSF50494">
    <property type="entry name" value="Trypsin-like serine proteases"/>
    <property type="match status" value="1"/>
</dbReference>
<dbReference type="InterPro" id="IPR009003">
    <property type="entry name" value="Peptidase_S1_PA"/>
</dbReference>
<keyword evidence="4" id="KW-0645">Protease</keyword>
<keyword evidence="6" id="KW-0720">Serine protease</keyword>
<feature type="signal peptide" evidence="9">
    <location>
        <begin position="1"/>
        <end position="16"/>
    </location>
</feature>
<evidence type="ECO:0000313" key="13">
    <source>
        <dbReference type="Proteomes" id="UP001158576"/>
    </source>
</evidence>
<dbReference type="InterPro" id="IPR038178">
    <property type="entry name" value="Kringle_sf"/>
</dbReference>
<keyword evidence="9" id="KW-0732">Signal</keyword>
<dbReference type="InterPro" id="IPR001254">
    <property type="entry name" value="Trypsin_dom"/>
</dbReference>
<dbReference type="SUPFAM" id="SSF57440">
    <property type="entry name" value="Kringle-like"/>
    <property type="match status" value="2"/>
</dbReference>
<name>A0ABN7RMD1_OIKDI</name>
<dbReference type="SMART" id="SM00130">
    <property type="entry name" value="KR"/>
    <property type="match status" value="2"/>
</dbReference>
<keyword evidence="7 8" id="KW-1015">Disulfide bond</keyword>
<dbReference type="InterPro" id="IPR001314">
    <property type="entry name" value="Peptidase_S1A"/>
</dbReference>
<dbReference type="CDD" id="cd00190">
    <property type="entry name" value="Tryp_SPc"/>
    <property type="match status" value="1"/>
</dbReference>
<evidence type="ECO:0000313" key="12">
    <source>
        <dbReference type="EMBL" id="CAG5076768.1"/>
    </source>
</evidence>
<protein>
    <submittedName>
        <fullName evidence="12">Oidioi.mRNA.OKI2018_I69.PAR.g8540.t1.cds</fullName>
    </submittedName>
</protein>
<dbReference type="InterPro" id="IPR000001">
    <property type="entry name" value="Kringle"/>
</dbReference>